<protein>
    <recommendedName>
        <fullName evidence="4">P-loop containing nucleoside triphosphate hydrolase protein</fullName>
    </recommendedName>
</protein>
<dbReference type="InterPro" id="IPR053226">
    <property type="entry name" value="Pyrrolopyrazine_biosynth_F"/>
</dbReference>
<keyword evidence="3" id="KW-1185">Reference proteome</keyword>
<comment type="caution">
    <text evidence="2">The sequence shown here is derived from an EMBL/GenBank/DDBJ whole genome shotgun (WGS) entry which is preliminary data.</text>
</comment>
<dbReference type="EMBL" id="JAPDRL010000014">
    <property type="protein sequence ID" value="KAJ9667106.1"/>
    <property type="molecule type" value="Genomic_DNA"/>
</dbReference>
<evidence type="ECO:0000256" key="1">
    <source>
        <dbReference type="SAM" id="MobiDB-lite"/>
    </source>
</evidence>
<dbReference type="Pfam" id="PF19798">
    <property type="entry name" value="Sulfotransfer_5"/>
    <property type="match status" value="1"/>
</dbReference>
<dbReference type="Proteomes" id="UP001172684">
    <property type="component" value="Unassembled WGS sequence"/>
</dbReference>
<gene>
    <name evidence="2" type="ORF">H2201_002625</name>
</gene>
<dbReference type="Gene3D" id="3.40.50.300">
    <property type="entry name" value="P-loop containing nucleotide triphosphate hydrolases"/>
    <property type="match status" value="1"/>
</dbReference>
<evidence type="ECO:0000313" key="2">
    <source>
        <dbReference type="EMBL" id="KAJ9667106.1"/>
    </source>
</evidence>
<evidence type="ECO:0008006" key="4">
    <source>
        <dbReference type="Google" id="ProtNLM"/>
    </source>
</evidence>
<accession>A0ABQ9NZF9</accession>
<feature type="compositionally biased region" description="Polar residues" evidence="1">
    <location>
        <begin position="120"/>
        <end position="132"/>
    </location>
</feature>
<evidence type="ECO:0000313" key="3">
    <source>
        <dbReference type="Proteomes" id="UP001172684"/>
    </source>
</evidence>
<feature type="region of interest" description="Disordered" evidence="1">
    <location>
        <begin position="120"/>
        <end position="158"/>
    </location>
</feature>
<reference evidence="2" key="1">
    <citation type="submission" date="2022-10" db="EMBL/GenBank/DDBJ databases">
        <title>Culturing micro-colonial fungi from biological soil crusts in the Mojave desert and describing Neophaeococcomyces mojavensis, and introducing the new genera and species Taxawa tesnikishii.</title>
        <authorList>
            <person name="Kurbessoian T."/>
            <person name="Stajich J.E."/>
        </authorList>
    </citation>
    <scope>NUCLEOTIDE SEQUENCE</scope>
    <source>
        <strain evidence="2">TK_1</strain>
    </source>
</reference>
<name>A0ABQ9NZF9_9PEZI</name>
<dbReference type="PANTHER" id="PTHR48419:SF1">
    <property type="entry name" value="SULFOTRANSFERASE DOMAIN-CONTAINING PROTEIN"/>
    <property type="match status" value="1"/>
</dbReference>
<sequence length="380" mass="42374">MSNKPIFVATHPRACSTAFERVFMTRRDTLQCVHEPFGDAFYFGPERLSDRYEKDEAARLDSGFSESTFKTILERIDSENTEGKRLFIKDITHYLVPPNGKPASIAPSLVSYKRGVGTSGDSEASLATSAPVSNAEPVKENGASSGTKSSPPYPYPTAAEPGNPTVVLEALLRQFHFTFLIRHPRNSIPSYYRCTIPPLDKVTGFYNFDPSEAGYDELRRVFDYLRSIGHIGPRMAGNQNGDSHATNGANGINGGENGVHDAIEICVVDADDLLDDPAAVIETYCKSVGIDYSPEMLSWDNEEDHHAAKEAFEKWKGFHEDAIHSTDLKPRKHKKVPKPDDQLYAEWVEKYGEKGANVIRDTVAKNVEDYEYLKQFAIRV</sequence>
<dbReference type="PANTHER" id="PTHR48419">
    <property type="entry name" value="SULFOTRANSFERASE DOMAIN-CONTAINING PROTEIN"/>
    <property type="match status" value="1"/>
</dbReference>
<dbReference type="SUPFAM" id="SSF52540">
    <property type="entry name" value="P-loop containing nucleoside triphosphate hydrolases"/>
    <property type="match status" value="1"/>
</dbReference>
<dbReference type="InterPro" id="IPR027417">
    <property type="entry name" value="P-loop_NTPase"/>
</dbReference>
<proteinExistence type="predicted"/>
<organism evidence="2 3">
    <name type="scientific">Coniosporium apollinis</name>
    <dbReference type="NCBI Taxonomy" id="61459"/>
    <lineage>
        <taxon>Eukaryota</taxon>
        <taxon>Fungi</taxon>
        <taxon>Dikarya</taxon>
        <taxon>Ascomycota</taxon>
        <taxon>Pezizomycotina</taxon>
        <taxon>Dothideomycetes</taxon>
        <taxon>Dothideomycetes incertae sedis</taxon>
        <taxon>Coniosporium</taxon>
    </lineage>
</organism>